<dbReference type="EMBL" id="LAZR01000655">
    <property type="protein sequence ID" value="KKN61515.1"/>
    <property type="molecule type" value="Genomic_DNA"/>
</dbReference>
<proteinExistence type="predicted"/>
<reference evidence="1" key="1">
    <citation type="journal article" date="2015" name="Nature">
        <title>Complex archaea that bridge the gap between prokaryotes and eukaryotes.</title>
        <authorList>
            <person name="Spang A."/>
            <person name="Saw J.H."/>
            <person name="Jorgensen S.L."/>
            <person name="Zaremba-Niedzwiedzka K."/>
            <person name="Martijn J."/>
            <person name="Lind A.E."/>
            <person name="van Eijk R."/>
            <person name="Schleper C."/>
            <person name="Guy L."/>
            <person name="Ettema T.J."/>
        </authorList>
    </citation>
    <scope>NUCLEOTIDE SEQUENCE</scope>
</reference>
<protein>
    <submittedName>
        <fullName evidence="1">Uncharacterized protein</fullName>
    </submittedName>
</protein>
<sequence>MTPTEALTLLNTLVSQMALSRAQHAQVQQAVVVLQATLAALAKTVPSATIAPSPDSPPAQE</sequence>
<accession>A0A0F9RYI3</accession>
<gene>
    <name evidence="1" type="ORF">LCGC14_0521030</name>
</gene>
<evidence type="ECO:0000313" key="1">
    <source>
        <dbReference type="EMBL" id="KKN61515.1"/>
    </source>
</evidence>
<organism evidence="1">
    <name type="scientific">marine sediment metagenome</name>
    <dbReference type="NCBI Taxonomy" id="412755"/>
    <lineage>
        <taxon>unclassified sequences</taxon>
        <taxon>metagenomes</taxon>
        <taxon>ecological metagenomes</taxon>
    </lineage>
</organism>
<comment type="caution">
    <text evidence="1">The sequence shown here is derived from an EMBL/GenBank/DDBJ whole genome shotgun (WGS) entry which is preliminary data.</text>
</comment>
<name>A0A0F9RYI3_9ZZZZ</name>
<dbReference type="AlphaFoldDB" id="A0A0F9RYI3"/>